<protein>
    <submittedName>
        <fullName evidence="2">Uncharacterized protein</fullName>
    </submittedName>
</protein>
<gene>
    <name evidence="2" type="ORF">C5167_042577</name>
</gene>
<evidence type="ECO:0000313" key="2">
    <source>
        <dbReference type="EMBL" id="RZC79997.1"/>
    </source>
</evidence>
<dbReference type="EMBL" id="CM010724">
    <property type="protein sequence ID" value="RZC79997.1"/>
    <property type="molecule type" value="Genomic_DNA"/>
</dbReference>
<dbReference type="Proteomes" id="UP000316621">
    <property type="component" value="Chromosome 10"/>
</dbReference>
<dbReference type="Gramene" id="RZC79997">
    <property type="protein sequence ID" value="RZC79997"/>
    <property type="gene ID" value="C5167_042577"/>
</dbReference>
<dbReference type="AlphaFoldDB" id="A0A4Y7L4X2"/>
<sequence length="114" mass="12584">MLKLRARGLKKHFKRLNALKHSMLVKLGGSIQCVKILVIQTPLFVSGINTFLQVLFGTRLPAVIGGSFADIVPIICIIGDSSLQRITEPHEEVACEPRKQHIDALLDIICEVLS</sequence>
<keyword evidence="3" id="KW-1185">Reference proteome</keyword>
<reference evidence="2 3" key="1">
    <citation type="journal article" date="2018" name="Science">
        <title>The opium poppy genome and morphinan production.</title>
        <authorList>
            <person name="Guo L."/>
            <person name="Winzer T."/>
            <person name="Yang X."/>
            <person name="Li Y."/>
            <person name="Ning Z."/>
            <person name="He Z."/>
            <person name="Teodor R."/>
            <person name="Lu Y."/>
            <person name="Bowser T.A."/>
            <person name="Graham I.A."/>
            <person name="Ye K."/>
        </authorList>
    </citation>
    <scope>NUCLEOTIDE SEQUENCE [LARGE SCALE GENOMIC DNA]</scope>
    <source>
        <strain evidence="3">cv. HN1</strain>
        <tissue evidence="2">Leaves</tissue>
    </source>
</reference>
<proteinExistence type="inferred from homology"/>
<comment type="similarity">
    <text evidence="1">Belongs to the nucleobase:cation symporter-2 (NCS2) (TC 2.A.40) family.</text>
</comment>
<evidence type="ECO:0000256" key="1">
    <source>
        <dbReference type="ARBA" id="ARBA00008821"/>
    </source>
</evidence>
<accession>A0A4Y7L4X2</accession>
<evidence type="ECO:0000313" key="3">
    <source>
        <dbReference type="Proteomes" id="UP000316621"/>
    </source>
</evidence>
<name>A0A4Y7L4X2_PAPSO</name>
<dbReference type="STRING" id="3469.A0A4Y7L4X2"/>
<organism evidence="2 3">
    <name type="scientific">Papaver somniferum</name>
    <name type="common">Opium poppy</name>
    <dbReference type="NCBI Taxonomy" id="3469"/>
    <lineage>
        <taxon>Eukaryota</taxon>
        <taxon>Viridiplantae</taxon>
        <taxon>Streptophyta</taxon>
        <taxon>Embryophyta</taxon>
        <taxon>Tracheophyta</taxon>
        <taxon>Spermatophyta</taxon>
        <taxon>Magnoliopsida</taxon>
        <taxon>Ranunculales</taxon>
        <taxon>Papaveraceae</taxon>
        <taxon>Papaveroideae</taxon>
        <taxon>Papaver</taxon>
    </lineage>
</organism>
<dbReference type="PANTHER" id="PTHR11119">
    <property type="entry name" value="XANTHINE-URACIL / VITAMIN C PERMEASE FAMILY MEMBER"/>
    <property type="match status" value="1"/>
</dbReference>